<keyword evidence="3" id="KW-1185">Reference proteome</keyword>
<dbReference type="AlphaFoldDB" id="A0A8X6LKY6"/>
<protein>
    <submittedName>
        <fullName evidence="2">Uncharacterized protein</fullName>
    </submittedName>
</protein>
<dbReference type="EMBL" id="BMAO01024152">
    <property type="protein sequence ID" value="GFQ93306.1"/>
    <property type="molecule type" value="Genomic_DNA"/>
</dbReference>
<name>A0A8X6LKY6_TRICU</name>
<dbReference type="Proteomes" id="UP000887116">
    <property type="component" value="Unassembled WGS sequence"/>
</dbReference>
<sequence>MTKTSSKKNNTKTKRIINNDTLPFLFNVNRDDKALCNSDIMPVKMINEIPLPIPLALIRSPSHIKSIVPPKRLKTPIVRNITPGSITTNTPSLFIPSNPTKIGID</sequence>
<reference evidence="2" key="1">
    <citation type="submission" date="2020-07" db="EMBL/GenBank/DDBJ databases">
        <title>Multicomponent nature underlies the extraordinary mechanical properties of spider dragline silk.</title>
        <authorList>
            <person name="Kono N."/>
            <person name="Nakamura H."/>
            <person name="Mori M."/>
            <person name="Yoshida Y."/>
            <person name="Ohtoshi R."/>
            <person name="Malay A.D."/>
            <person name="Moran D.A.P."/>
            <person name="Tomita M."/>
            <person name="Numata K."/>
            <person name="Arakawa K."/>
        </authorList>
    </citation>
    <scope>NUCLEOTIDE SEQUENCE</scope>
</reference>
<dbReference type="EMBL" id="BMAO01007227">
    <property type="protein sequence ID" value="GFR14561.1"/>
    <property type="molecule type" value="Genomic_DNA"/>
</dbReference>
<organism evidence="2 3">
    <name type="scientific">Trichonephila clavata</name>
    <name type="common">Joro spider</name>
    <name type="synonym">Nephila clavata</name>
    <dbReference type="NCBI Taxonomy" id="2740835"/>
    <lineage>
        <taxon>Eukaryota</taxon>
        <taxon>Metazoa</taxon>
        <taxon>Ecdysozoa</taxon>
        <taxon>Arthropoda</taxon>
        <taxon>Chelicerata</taxon>
        <taxon>Arachnida</taxon>
        <taxon>Araneae</taxon>
        <taxon>Araneomorphae</taxon>
        <taxon>Entelegynae</taxon>
        <taxon>Araneoidea</taxon>
        <taxon>Nephilidae</taxon>
        <taxon>Trichonephila</taxon>
    </lineage>
</organism>
<proteinExistence type="predicted"/>
<evidence type="ECO:0000313" key="2">
    <source>
        <dbReference type="EMBL" id="GFR14561.1"/>
    </source>
</evidence>
<gene>
    <name evidence="1" type="ORF">TNCT_130591</name>
    <name evidence="2" type="ORF">TNCT_141301</name>
</gene>
<evidence type="ECO:0000313" key="1">
    <source>
        <dbReference type="EMBL" id="GFQ93306.1"/>
    </source>
</evidence>
<comment type="caution">
    <text evidence="2">The sequence shown here is derived from an EMBL/GenBank/DDBJ whole genome shotgun (WGS) entry which is preliminary data.</text>
</comment>
<accession>A0A8X6LKY6</accession>
<evidence type="ECO:0000313" key="3">
    <source>
        <dbReference type="Proteomes" id="UP000887116"/>
    </source>
</evidence>